<dbReference type="OrthoDB" id="598344at2"/>
<organism evidence="2">
    <name type="scientific">Chlorobium phaeobacteroides (strain BS1)</name>
    <dbReference type="NCBI Taxonomy" id="331678"/>
    <lineage>
        <taxon>Bacteria</taxon>
        <taxon>Pseudomonadati</taxon>
        <taxon>Chlorobiota</taxon>
        <taxon>Chlorobiia</taxon>
        <taxon>Chlorobiales</taxon>
        <taxon>Chlorobiaceae</taxon>
        <taxon>Chlorobium/Pelodictyon group</taxon>
        <taxon>Chlorobium</taxon>
    </lineage>
</organism>
<evidence type="ECO:0000256" key="1">
    <source>
        <dbReference type="SAM" id="SignalP"/>
    </source>
</evidence>
<dbReference type="eggNOG" id="ENOG50348V8">
    <property type="taxonomic scope" value="Bacteria"/>
</dbReference>
<evidence type="ECO:0008006" key="3">
    <source>
        <dbReference type="Google" id="ProtNLM"/>
    </source>
</evidence>
<keyword evidence="1" id="KW-0732">Signal</keyword>
<protein>
    <recommendedName>
        <fullName evidence="3">Lipocalin-like domain-containing protein</fullName>
    </recommendedName>
</protein>
<evidence type="ECO:0000313" key="2">
    <source>
        <dbReference type="EMBL" id="ACE03270.1"/>
    </source>
</evidence>
<sequence length="176" mass="18708">MNRKRTIIALLLAVALSGAVGIAALNRNTASDPPQVTSTKKGKGTLSGSEKLIGKWQLVTASVTPDFLKVPIPINTIDARGTVTDDYTYTISANGSFFGSNYGYLGSGDIDVEGASLTLTINDGVITVNEKKKRQDKKGGTISGSYRMSGKDTLQVEAVKYQDGIGYTFHLELVNS</sequence>
<dbReference type="KEGG" id="cpb:Cphamn1_0301"/>
<dbReference type="HOGENOM" id="CLU_1522541_0_0_10"/>
<accession>B3EL43</accession>
<feature type="chain" id="PRO_5002786172" description="Lipocalin-like domain-containing protein" evidence="1">
    <location>
        <begin position="24"/>
        <end position="176"/>
    </location>
</feature>
<proteinExistence type="predicted"/>
<feature type="signal peptide" evidence="1">
    <location>
        <begin position="1"/>
        <end position="23"/>
    </location>
</feature>
<dbReference type="AlphaFoldDB" id="B3EL43"/>
<name>B3EL43_CHLPB</name>
<dbReference type="EMBL" id="CP001101">
    <property type="protein sequence ID" value="ACE03270.1"/>
    <property type="molecule type" value="Genomic_DNA"/>
</dbReference>
<gene>
    <name evidence="2" type="ordered locus">Cphamn1_0301</name>
</gene>
<reference evidence="2" key="1">
    <citation type="submission" date="2008-06" db="EMBL/GenBank/DDBJ databases">
        <title>Complete sequence of Chlorobium phaeobacteroides BS1.</title>
        <authorList>
            <consortium name="US DOE Joint Genome Institute"/>
            <person name="Lucas S."/>
            <person name="Copeland A."/>
            <person name="Lapidus A."/>
            <person name="Glavina del Rio T."/>
            <person name="Dalin E."/>
            <person name="Tice H."/>
            <person name="Bruce D."/>
            <person name="Goodwin L."/>
            <person name="Pitluck S."/>
            <person name="Schmutz J."/>
            <person name="Larimer F."/>
            <person name="Land M."/>
            <person name="Hauser L."/>
            <person name="Kyrpides N."/>
            <person name="Ovchinnikova G."/>
            <person name="Li T."/>
            <person name="Liu Z."/>
            <person name="Zhao F."/>
            <person name="Overmann J."/>
            <person name="Bryant D.A."/>
            <person name="Richardson P."/>
        </authorList>
    </citation>
    <scope>NUCLEOTIDE SEQUENCE [LARGE SCALE GENOMIC DNA]</scope>
    <source>
        <strain evidence="2">BS1</strain>
    </source>
</reference>